<feature type="transmembrane region" description="Helical" evidence="6">
    <location>
        <begin position="24"/>
        <end position="43"/>
    </location>
</feature>
<dbReference type="PANTHER" id="PTHR43531:SF11">
    <property type="entry name" value="METHYL-ACCEPTING CHEMOTAXIS PROTEIN 3"/>
    <property type="match status" value="1"/>
</dbReference>
<organism evidence="9 10">
    <name type="scientific">Hoeflea alexandrii</name>
    <dbReference type="NCBI Taxonomy" id="288436"/>
    <lineage>
        <taxon>Bacteria</taxon>
        <taxon>Pseudomonadati</taxon>
        <taxon>Pseudomonadota</taxon>
        <taxon>Alphaproteobacteria</taxon>
        <taxon>Hyphomicrobiales</taxon>
        <taxon>Rhizobiaceae</taxon>
        <taxon>Hoeflea</taxon>
    </lineage>
</organism>
<evidence type="ECO:0000256" key="5">
    <source>
        <dbReference type="SAM" id="MobiDB-lite"/>
    </source>
</evidence>
<evidence type="ECO:0000256" key="3">
    <source>
        <dbReference type="PROSITE-ProRule" id="PRU00284"/>
    </source>
</evidence>
<evidence type="ECO:0000313" key="10">
    <source>
        <dbReference type="Proteomes" id="UP001320715"/>
    </source>
</evidence>
<keyword evidence="10" id="KW-1185">Reference proteome</keyword>
<dbReference type="InterPro" id="IPR051310">
    <property type="entry name" value="MCP_chemotaxis"/>
</dbReference>
<dbReference type="SUPFAM" id="SSF158472">
    <property type="entry name" value="HAMP domain-like"/>
    <property type="match status" value="1"/>
</dbReference>
<gene>
    <name evidence="9" type="ORF">GTW23_06060</name>
</gene>
<comment type="caution">
    <text evidence="9">The sequence shown here is derived from an EMBL/GenBank/DDBJ whole genome shotgun (WGS) entry which is preliminary data.</text>
</comment>
<dbReference type="RefSeq" id="WP_252915072.1">
    <property type="nucleotide sequence ID" value="NZ_JAAAML010000001.1"/>
</dbReference>
<dbReference type="PROSITE" id="PS50111">
    <property type="entry name" value="CHEMOTAXIS_TRANSDUC_2"/>
    <property type="match status" value="1"/>
</dbReference>
<dbReference type="PANTHER" id="PTHR43531">
    <property type="entry name" value="PROTEIN ICFG"/>
    <property type="match status" value="1"/>
</dbReference>
<keyword evidence="6" id="KW-0472">Membrane</keyword>
<dbReference type="InterPro" id="IPR003660">
    <property type="entry name" value="HAMP_dom"/>
</dbReference>
<evidence type="ECO:0000259" key="8">
    <source>
        <dbReference type="PROSITE" id="PS50885"/>
    </source>
</evidence>
<dbReference type="Pfam" id="PF00672">
    <property type="entry name" value="HAMP"/>
    <property type="match status" value="2"/>
</dbReference>
<dbReference type="SMART" id="SM00283">
    <property type="entry name" value="MA"/>
    <property type="match status" value="1"/>
</dbReference>
<feature type="coiled-coil region" evidence="4">
    <location>
        <begin position="472"/>
        <end position="531"/>
    </location>
</feature>
<feature type="domain" description="HAMP" evidence="8">
    <location>
        <begin position="286"/>
        <end position="337"/>
    </location>
</feature>
<feature type="region of interest" description="Disordered" evidence="5">
    <location>
        <begin position="591"/>
        <end position="638"/>
    </location>
</feature>
<keyword evidence="4" id="KW-0175">Coiled coil</keyword>
<feature type="domain" description="Methyl-accepting transducer" evidence="7">
    <location>
        <begin position="342"/>
        <end position="571"/>
    </location>
</feature>
<keyword evidence="6" id="KW-0812">Transmembrane</keyword>
<keyword evidence="3" id="KW-0807">Transducer</keyword>
<evidence type="ECO:0000256" key="6">
    <source>
        <dbReference type="SAM" id="Phobius"/>
    </source>
</evidence>
<feature type="compositionally biased region" description="Low complexity" evidence="5">
    <location>
        <begin position="591"/>
        <end position="619"/>
    </location>
</feature>
<proteinExistence type="inferred from homology"/>
<evidence type="ECO:0000256" key="2">
    <source>
        <dbReference type="ARBA" id="ARBA00029447"/>
    </source>
</evidence>
<name>A0ABT1CQT6_9HYPH</name>
<dbReference type="PROSITE" id="PS50885">
    <property type="entry name" value="HAMP"/>
    <property type="match status" value="2"/>
</dbReference>
<dbReference type="Pfam" id="PF00015">
    <property type="entry name" value="MCPsignal"/>
    <property type="match status" value="1"/>
</dbReference>
<dbReference type="CDD" id="cd06225">
    <property type="entry name" value="HAMP"/>
    <property type="match status" value="1"/>
</dbReference>
<reference evidence="9 10" key="1">
    <citation type="submission" date="2020-01" db="EMBL/GenBank/DDBJ databases">
        <title>Genomes of bacteria type strains.</title>
        <authorList>
            <person name="Chen J."/>
            <person name="Zhu S."/>
            <person name="Yang J."/>
        </authorList>
    </citation>
    <scope>NUCLEOTIDE SEQUENCE [LARGE SCALE GENOMIC DNA]</scope>
    <source>
        <strain evidence="9 10">DSM 16655</strain>
    </source>
</reference>
<evidence type="ECO:0000256" key="4">
    <source>
        <dbReference type="SAM" id="Coils"/>
    </source>
</evidence>
<keyword evidence="6" id="KW-1133">Transmembrane helix</keyword>
<accession>A0ABT1CQT6</accession>
<dbReference type="InterPro" id="IPR004089">
    <property type="entry name" value="MCPsignal_dom"/>
</dbReference>
<evidence type="ECO:0000313" key="9">
    <source>
        <dbReference type="EMBL" id="MCO6407736.1"/>
    </source>
</evidence>
<comment type="similarity">
    <text evidence="2">Belongs to the methyl-accepting chemotaxis (MCP) protein family.</text>
</comment>
<protein>
    <submittedName>
        <fullName evidence="9">HAMP domain-containing protein</fullName>
    </submittedName>
</protein>
<evidence type="ECO:0000256" key="1">
    <source>
        <dbReference type="ARBA" id="ARBA00022500"/>
    </source>
</evidence>
<feature type="compositionally biased region" description="Polar residues" evidence="5">
    <location>
        <begin position="620"/>
        <end position="638"/>
    </location>
</feature>
<dbReference type="EMBL" id="JAAAML010000001">
    <property type="protein sequence ID" value="MCO6407736.1"/>
    <property type="molecule type" value="Genomic_DNA"/>
</dbReference>
<feature type="transmembrane region" description="Helical" evidence="6">
    <location>
        <begin position="184"/>
        <end position="203"/>
    </location>
</feature>
<evidence type="ECO:0000259" key="7">
    <source>
        <dbReference type="PROSITE" id="PS50111"/>
    </source>
</evidence>
<dbReference type="SUPFAM" id="SSF58104">
    <property type="entry name" value="Methyl-accepting chemotaxis protein (MCP) signaling domain"/>
    <property type="match status" value="1"/>
</dbReference>
<feature type="domain" description="HAMP" evidence="8">
    <location>
        <begin position="205"/>
        <end position="258"/>
    </location>
</feature>
<dbReference type="Proteomes" id="UP001320715">
    <property type="component" value="Unassembled WGS sequence"/>
</dbReference>
<keyword evidence="1" id="KW-0145">Chemotaxis</keyword>
<dbReference type="CDD" id="cd11386">
    <property type="entry name" value="MCP_signal"/>
    <property type="match status" value="1"/>
</dbReference>
<dbReference type="Gene3D" id="6.10.340.10">
    <property type="match status" value="1"/>
</dbReference>
<sequence>MGFNPTKGLAEKAKGAARSITQKIAITVILINLLGLVVISFAISQMSGASQMATAERNWLKDTAQIGAQAAGGVKWGKTEAIRSAYEIFQDDPKLALIGFAAFNQAGDQVDVWSRSETPDSALAQALNVNPGEMKEASIEEASSWVVVSAPLPAGKDGVSLGQVKTVWSTADIAMSSRDFALKAMASQIAVLIIAVAILLFAMRKFVGRPLADVNRRIGELQAGDITTPVPHAEKGDEIGVVARALTEFCDAARMKLEADAEMVRQREQLDAERQANMSETERSSQAQRKVVEELGTALEKLASGDLTARVPDLGGEFAALQDNFNKALSALEATVGTIDSAQHAVKQASDSLGGSTDELARRTEQQAAALEQTAAALDEITATVKASSEQATEAGDLVGSTRDAATSSSQIVRSAITAMGGIEESSSKIAQILKVIDDIAFQTNLLALNAGVEAARAGEAGKGFAVVAQEVRDLAGRSANAAKEIKDLIEESGAQVSNGVDLVNKTGKSMEQIEEQITAVAQKIDAISRASREQATGLSQVNMAINEMDTMTQKNAAMVQDSNASSQNLAGECERLADVVRSFKLTGTAAQARTAGTPRPAPAAAAKAAAARPSAQPQYQTQGNAALAQSTETWEEF</sequence>
<dbReference type="Gene3D" id="1.10.287.950">
    <property type="entry name" value="Methyl-accepting chemotaxis protein"/>
    <property type="match status" value="1"/>
</dbReference>
<dbReference type="SMART" id="SM00304">
    <property type="entry name" value="HAMP"/>
    <property type="match status" value="2"/>
</dbReference>